<dbReference type="EMBL" id="JAAITS010000010">
    <property type="protein sequence ID" value="NSG84837.1"/>
    <property type="molecule type" value="Genomic_DNA"/>
</dbReference>
<name>A0ABX2H5U0_9FIRM</name>
<protein>
    <recommendedName>
        <fullName evidence="3">Alternate signal-mediated exported protein, CPF_0494 family</fullName>
    </recommendedName>
</protein>
<reference evidence="1 2" key="1">
    <citation type="journal article" date="2020" name="Cell Host Microbe">
        <title>Functional and Genomic Variation between Human-Derived Isolates of Lachnospiraceae Reveals Inter- and Intra-Species Diversity.</title>
        <authorList>
            <person name="Sorbara M.T."/>
            <person name="Littmann E.R."/>
            <person name="Fontana E."/>
            <person name="Moody T.U."/>
            <person name="Kohout C.E."/>
            <person name="Gjonbalaj M."/>
            <person name="Eaton V."/>
            <person name="Seok R."/>
            <person name="Leiner I.M."/>
            <person name="Pamer E.G."/>
        </authorList>
    </citation>
    <scope>NUCLEOTIDE SEQUENCE [LARGE SCALE GENOMIC DNA]</scope>
    <source>
        <strain evidence="1 2">MSK.17.74</strain>
    </source>
</reference>
<evidence type="ECO:0008006" key="3">
    <source>
        <dbReference type="Google" id="ProtNLM"/>
    </source>
</evidence>
<evidence type="ECO:0000313" key="1">
    <source>
        <dbReference type="EMBL" id="NSG84837.1"/>
    </source>
</evidence>
<dbReference type="Proteomes" id="UP001644719">
    <property type="component" value="Unassembled WGS sequence"/>
</dbReference>
<comment type="caution">
    <text evidence="1">The sequence shown here is derived from an EMBL/GenBank/DDBJ whole genome shotgun (WGS) entry which is preliminary data.</text>
</comment>
<accession>A0ABX2H5U0</accession>
<keyword evidence="2" id="KW-1185">Reference proteome</keyword>
<organism evidence="1 2">
    <name type="scientific">Blautia faecis</name>
    <dbReference type="NCBI Taxonomy" id="871665"/>
    <lineage>
        <taxon>Bacteria</taxon>
        <taxon>Bacillati</taxon>
        <taxon>Bacillota</taxon>
        <taxon>Clostridia</taxon>
        <taxon>Lachnospirales</taxon>
        <taxon>Lachnospiraceae</taxon>
        <taxon>Blautia</taxon>
    </lineage>
</organism>
<sequence length="162" mass="18328">MLFVLAFCLLAGAAGSMVYAYLIDRQETVNRIKIVENKTHIEEEFDPPADPGPGSVIKKKPCIVNDSVIPVYVRVRVVFSNLDAQAQCEPIKIKDSWKTGEDGYYYYQKQLQPGQRTDTVFDNIVIKNTVKKEDLVPFDILVYEESVQSEGFSSPEEAFARL</sequence>
<gene>
    <name evidence="1" type="ORF">G5B17_05200</name>
</gene>
<proteinExistence type="predicted"/>
<evidence type="ECO:0000313" key="2">
    <source>
        <dbReference type="Proteomes" id="UP001644719"/>
    </source>
</evidence>